<evidence type="ECO:0000259" key="2">
    <source>
        <dbReference type="Pfam" id="PF07331"/>
    </source>
</evidence>
<dbReference type="RefSeq" id="WP_191281360.1">
    <property type="nucleotide sequence ID" value="NZ_BNAI01000001.1"/>
</dbReference>
<evidence type="ECO:0000313" key="3">
    <source>
        <dbReference type="EMBL" id="GHF03819.1"/>
    </source>
</evidence>
<evidence type="ECO:0000313" key="4">
    <source>
        <dbReference type="Proteomes" id="UP000617531"/>
    </source>
</evidence>
<feature type="transmembrane region" description="Helical" evidence="1">
    <location>
        <begin position="141"/>
        <end position="165"/>
    </location>
</feature>
<protein>
    <submittedName>
        <fullName evidence="3">Tricarboxylic transport membrane protein</fullName>
    </submittedName>
</protein>
<comment type="caution">
    <text evidence="3">The sequence shown here is derived from an EMBL/GenBank/DDBJ whole genome shotgun (WGS) entry which is preliminary data.</text>
</comment>
<keyword evidence="1" id="KW-0812">Transmembrane</keyword>
<proteinExistence type="predicted"/>
<sequence length="180" mass="18794">MSTPVTTPEAGRRATPGLRARLGEIIFAALTIALGVFALVGSFGIRVPESNRVGPTVFPVLVSVILIAAGIAVLVEVIRGHLGAPEESEDVDLSHKPDWLTIAKLVGLLVAHLLLIELIGWAFAAALLFGGAAWSLGAKRWWVALLVGLGLGLTVQIVFGLMLGLSLPLGPALAWLGPLF</sequence>
<accession>A0A8J3DTK6</accession>
<feature type="transmembrane region" description="Helical" evidence="1">
    <location>
        <begin position="25"/>
        <end position="45"/>
    </location>
</feature>
<dbReference type="Proteomes" id="UP000617531">
    <property type="component" value="Unassembled WGS sequence"/>
</dbReference>
<dbReference type="Pfam" id="PF07331">
    <property type="entry name" value="TctB"/>
    <property type="match status" value="1"/>
</dbReference>
<reference evidence="3" key="2">
    <citation type="submission" date="2020-09" db="EMBL/GenBank/DDBJ databases">
        <authorList>
            <person name="Sun Q."/>
            <person name="Zhou Y."/>
        </authorList>
    </citation>
    <scope>NUCLEOTIDE SEQUENCE</scope>
    <source>
        <strain evidence="3">CGMCC 1.16548</strain>
    </source>
</reference>
<feature type="domain" description="DUF1468" evidence="2">
    <location>
        <begin position="26"/>
        <end position="168"/>
    </location>
</feature>
<name>A0A8J3DTK6_9MICO</name>
<organism evidence="3 4">
    <name type="scientific">Pseudolysinimonas yzui</name>
    <dbReference type="NCBI Taxonomy" id="2708254"/>
    <lineage>
        <taxon>Bacteria</taxon>
        <taxon>Bacillati</taxon>
        <taxon>Actinomycetota</taxon>
        <taxon>Actinomycetes</taxon>
        <taxon>Micrococcales</taxon>
        <taxon>Microbacteriaceae</taxon>
        <taxon>Pseudolysinimonas</taxon>
    </lineage>
</organism>
<keyword evidence="4" id="KW-1185">Reference proteome</keyword>
<reference evidence="3" key="1">
    <citation type="journal article" date="2014" name="Int. J. Syst. Evol. Microbiol.">
        <title>Complete genome sequence of Corynebacterium casei LMG S-19264T (=DSM 44701T), isolated from a smear-ripened cheese.</title>
        <authorList>
            <consortium name="US DOE Joint Genome Institute (JGI-PGF)"/>
            <person name="Walter F."/>
            <person name="Albersmeier A."/>
            <person name="Kalinowski J."/>
            <person name="Ruckert C."/>
        </authorList>
    </citation>
    <scope>NUCLEOTIDE SEQUENCE</scope>
    <source>
        <strain evidence="3">CGMCC 1.16548</strain>
    </source>
</reference>
<dbReference type="AlphaFoldDB" id="A0A8J3DTK6"/>
<keyword evidence="1" id="KW-1133">Transmembrane helix</keyword>
<feature type="transmembrane region" description="Helical" evidence="1">
    <location>
        <begin position="57"/>
        <end position="82"/>
    </location>
</feature>
<dbReference type="EMBL" id="BNAI01000001">
    <property type="protein sequence ID" value="GHF03819.1"/>
    <property type="molecule type" value="Genomic_DNA"/>
</dbReference>
<feature type="transmembrane region" description="Helical" evidence="1">
    <location>
        <begin position="102"/>
        <end position="129"/>
    </location>
</feature>
<evidence type="ECO:0000256" key="1">
    <source>
        <dbReference type="SAM" id="Phobius"/>
    </source>
</evidence>
<keyword evidence="1" id="KW-0472">Membrane</keyword>
<gene>
    <name evidence="3" type="ORF">GCM10011600_00120</name>
</gene>
<dbReference type="InterPro" id="IPR009936">
    <property type="entry name" value="DUF1468"/>
</dbReference>